<dbReference type="Pfam" id="PF02782">
    <property type="entry name" value="FGGY_C"/>
    <property type="match status" value="1"/>
</dbReference>
<reference evidence="7" key="2">
    <citation type="journal article" date="2021" name="PeerJ">
        <title>Extensive microbial diversity within the chicken gut microbiome revealed by metagenomics and culture.</title>
        <authorList>
            <person name="Gilroy R."/>
            <person name="Ravi A."/>
            <person name="Getino M."/>
            <person name="Pursley I."/>
            <person name="Horton D.L."/>
            <person name="Alikhan N.F."/>
            <person name="Baker D."/>
            <person name="Gharbi K."/>
            <person name="Hall N."/>
            <person name="Watson M."/>
            <person name="Adriaenssens E.M."/>
            <person name="Foster-Nyarko E."/>
            <person name="Jarju S."/>
            <person name="Secka A."/>
            <person name="Antonio M."/>
            <person name="Oren A."/>
            <person name="Chaudhuri R.R."/>
            <person name="La Ragione R."/>
            <person name="Hildebrand F."/>
            <person name="Pallen M.J."/>
        </authorList>
    </citation>
    <scope>NUCLEOTIDE SEQUENCE</scope>
    <source>
        <strain evidence="7">ChiHjej12B11-29160</strain>
    </source>
</reference>
<organism evidence="7 8">
    <name type="scientific">Candidatus Coprovicinus avistercoris</name>
    <dbReference type="NCBI Taxonomy" id="2840754"/>
    <lineage>
        <taxon>Bacteria</taxon>
        <taxon>Bacillati</taxon>
        <taxon>Actinomycetota</taxon>
        <taxon>Coriobacteriia</taxon>
        <taxon>Coriobacteriales</taxon>
        <taxon>Coriobacteriaceae</taxon>
        <taxon>Coriobacteriaceae incertae sedis</taxon>
        <taxon>Candidatus Coprovicinus</taxon>
    </lineage>
</organism>
<evidence type="ECO:0000259" key="5">
    <source>
        <dbReference type="Pfam" id="PF00370"/>
    </source>
</evidence>
<dbReference type="PANTHER" id="PTHR43095">
    <property type="entry name" value="SUGAR KINASE"/>
    <property type="match status" value="1"/>
</dbReference>
<keyword evidence="3" id="KW-0808">Transferase</keyword>
<dbReference type="AlphaFoldDB" id="A0A9D1L4E1"/>
<comment type="caution">
    <text evidence="7">The sequence shown here is derived from an EMBL/GenBank/DDBJ whole genome shotgun (WGS) entry which is preliminary data.</text>
</comment>
<dbReference type="InterPro" id="IPR018485">
    <property type="entry name" value="FGGY_C"/>
</dbReference>
<dbReference type="Gene3D" id="3.30.420.40">
    <property type="match status" value="2"/>
</dbReference>
<comment type="similarity">
    <text evidence="1">Belongs to the FGGY kinase family.</text>
</comment>
<evidence type="ECO:0000256" key="4">
    <source>
        <dbReference type="ARBA" id="ARBA00022777"/>
    </source>
</evidence>
<dbReference type="InterPro" id="IPR018484">
    <property type="entry name" value="FGGY_N"/>
</dbReference>
<dbReference type="GO" id="GO:0016301">
    <property type="term" value="F:kinase activity"/>
    <property type="evidence" value="ECO:0007669"/>
    <property type="project" value="UniProtKB-KW"/>
</dbReference>
<dbReference type="PIRSF" id="PIRSF000538">
    <property type="entry name" value="GlpK"/>
    <property type="match status" value="1"/>
</dbReference>
<keyword evidence="2" id="KW-0859">Xylose metabolism</keyword>
<evidence type="ECO:0000256" key="2">
    <source>
        <dbReference type="ARBA" id="ARBA00022629"/>
    </source>
</evidence>
<dbReference type="InterPro" id="IPR050406">
    <property type="entry name" value="FGGY_Carb_Kinase"/>
</dbReference>
<feature type="domain" description="Carbohydrate kinase FGGY N-terminal" evidence="5">
    <location>
        <begin position="5"/>
        <end position="249"/>
    </location>
</feature>
<accession>A0A9D1L4E1</accession>
<dbReference type="Pfam" id="PF00370">
    <property type="entry name" value="FGGY_N"/>
    <property type="match status" value="1"/>
</dbReference>
<name>A0A9D1L4E1_9ACTN</name>
<dbReference type="InterPro" id="IPR000577">
    <property type="entry name" value="Carb_kinase_FGGY"/>
</dbReference>
<dbReference type="GO" id="GO:0042732">
    <property type="term" value="P:D-xylose metabolic process"/>
    <property type="evidence" value="ECO:0007669"/>
    <property type="project" value="UniProtKB-KW"/>
</dbReference>
<evidence type="ECO:0000313" key="8">
    <source>
        <dbReference type="Proteomes" id="UP000824078"/>
    </source>
</evidence>
<reference evidence="7" key="1">
    <citation type="submission" date="2020-10" db="EMBL/GenBank/DDBJ databases">
        <authorList>
            <person name="Gilroy R."/>
        </authorList>
    </citation>
    <scope>NUCLEOTIDE SEQUENCE</scope>
    <source>
        <strain evidence="7">ChiHjej12B11-29160</strain>
    </source>
</reference>
<keyword evidence="4 7" id="KW-0418">Kinase</keyword>
<evidence type="ECO:0000256" key="3">
    <source>
        <dbReference type="ARBA" id="ARBA00022679"/>
    </source>
</evidence>
<sequence>MSAAYFMGIDTGTSETKGVLIDVDANIVASSSAAHDIKQVGPNAYDHDAEKDWWGDFCKVSRDLIEKSGVDPTDIKCVTTSALGLCCVAVDENCVPTRPAISYGIDGRAEKQMRDLEQEWGQEFIDRVFGRPLCSSDVPPKIRWIQENDPDAYERTAKFINSSTYITAKLTGEYYIDTFLGMAGGFKPLYGEDGHPTEETCKGICRPDQLATIAEETDIIGHVTAEAAAATGLAEGTPVTPGGDDSACEAISCGIGKQGDLIVQFGSTIYMFLLTDHLVMDPRVWHEEFIIPGTCDVSGATNTAGSMTKWLRDTMFQDLKAAEESGGENAYTVMAQLAEQVPVGSHGLICLPYFAGERTPIDDPNARGAFFGLTIGHTREDMLRAGLEGVAYSINQHFRIFEEDGVPIHRVLVAGGGTKNHAWMQIVADVCGKTLLVPEVTIGASYGDAMMAAVAAGYWKDFDELASKVKIASTYEPNPENHEAYKKYQKLFDELYPATRDIVHQL</sequence>
<dbReference type="CDD" id="cd07804">
    <property type="entry name" value="ASKHA_NBD_FGGY_RrXK-like"/>
    <property type="match status" value="1"/>
</dbReference>
<keyword evidence="2" id="KW-0119">Carbohydrate metabolism</keyword>
<dbReference type="Proteomes" id="UP000824078">
    <property type="component" value="Unassembled WGS sequence"/>
</dbReference>
<feature type="domain" description="Carbohydrate kinase FGGY C-terminal" evidence="6">
    <location>
        <begin position="280"/>
        <end position="456"/>
    </location>
</feature>
<gene>
    <name evidence="7" type="ORF">IAD17_06235</name>
</gene>
<evidence type="ECO:0000256" key="1">
    <source>
        <dbReference type="ARBA" id="ARBA00009156"/>
    </source>
</evidence>
<dbReference type="EMBL" id="DVMQ01000017">
    <property type="protein sequence ID" value="HIU24504.1"/>
    <property type="molecule type" value="Genomic_DNA"/>
</dbReference>
<protein>
    <submittedName>
        <fullName evidence="7">FGGY-family carbohydrate kinase</fullName>
    </submittedName>
</protein>
<evidence type="ECO:0000313" key="7">
    <source>
        <dbReference type="EMBL" id="HIU24504.1"/>
    </source>
</evidence>
<dbReference type="InterPro" id="IPR043129">
    <property type="entry name" value="ATPase_NBD"/>
</dbReference>
<dbReference type="PANTHER" id="PTHR43095:SF5">
    <property type="entry name" value="XYLULOSE KINASE"/>
    <property type="match status" value="1"/>
</dbReference>
<dbReference type="SUPFAM" id="SSF53067">
    <property type="entry name" value="Actin-like ATPase domain"/>
    <property type="match status" value="2"/>
</dbReference>
<proteinExistence type="inferred from homology"/>
<evidence type="ECO:0000259" key="6">
    <source>
        <dbReference type="Pfam" id="PF02782"/>
    </source>
</evidence>